<keyword evidence="2" id="KW-1185">Reference proteome</keyword>
<proteinExistence type="predicted"/>
<evidence type="ECO:0000313" key="1">
    <source>
        <dbReference type="EMBL" id="RPA94536.1"/>
    </source>
</evidence>
<accession>A0A3N4J8J3</accession>
<evidence type="ECO:0008006" key="3">
    <source>
        <dbReference type="Google" id="ProtNLM"/>
    </source>
</evidence>
<dbReference type="AlphaFoldDB" id="A0A3N4J8J3"/>
<reference evidence="1 2" key="1">
    <citation type="journal article" date="2018" name="Nat. Ecol. Evol.">
        <title>Pezizomycetes genomes reveal the molecular basis of ectomycorrhizal truffle lifestyle.</title>
        <authorList>
            <person name="Murat C."/>
            <person name="Payen T."/>
            <person name="Noel B."/>
            <person name="Kuo A."/>
            <person name="Morin E."/>
            <person name="Chen J."/>
            <person name="Kohler A."/>
            <person name="Krizsan K."/>
            <person name="Balestrini R."/>
            <person name="Da Silva C."/>
            <person name="Montanini B."/>
            <person name="Hainaut M."/>
            <person name="Levati E."/>
            <person name="Barry K.W."/>
            <person name="Belfiori B."/>
            <person name="Cichocki N."/>
            <person name="Clum A."/>
            <person name="Dockter R.B."/>
            <person name="Fauchery L."/>
            <person name="Guy J."/>
            <person name="Iotti M."/>
            <person name="Le Tacon F."/>
            <person name="Lindquist E.A."/>
            <person name="Lipzen A."/>
            <person name="Malagnac F."/>
            <person name="Mello A."/>
            <person name="Molinier V."/>
            <person name="Miyauchi S."/>
            <person name="Poulain J."/>
            <person name="Riccioni C."/>
            <person name="Rubini A."/>
            <person name="Sitrit Y."/>
            <person name="Splivallo R."/>
            <person name="Traeger S."/>
            <person name="Wang M."/>
            <person name="Zifcakova L."/>
            <person name="Wipf D."/>
            <person name="Zambonelli A."/>
            <person name="Paolocci F."/>
            <person name="Nowrousian M."/>
            <person name="Ottonello S."/>
            <person name="Baldrian P."/>
            <person name="Spatafora J.W."/>
            <person name="Henrissat B."/>
            <person name="Nagy L.G."/>
            <person name="Aury J.M."/>
            <person name="Wincker P."/>
            <person name="Grigoriev I.V."/>
            <person name="Bonfante P."/>
            <person name="Martin F.M."/>
        </authorList>
    </citation>
    <scope>NUCLEOTIDE SEQUENCE [LARGE SCALE GENOMIC DNA]</scope>
    <source>
        <strain evidence="1 2">120613-1</strain>
    </source>
</reference>
<evidence type="ECO:0000313" key="2">
    <source>
        <dbReference type="Proteomes" id="UP000276215"/>
    </source>
</evidence>
<organism evidence="1 2">
    <name type="scientific">Choiromyces venosus 120613-1</name>
    <dbReference type="NCBI Taxonomy" id="1336337"/>
    <lineage>
        <taxon>Eukaryota</taxon>
        <taxon>Fungi</taxon>
        <taxon>Dikarya</taxon>
        <taxon>Ascomycota</taxon>
        <taxon>Pezizomycotina</taxon>
        <taxon>Pezizomycetes</taxon>
        <taxon>Pezizales</taxon>
        <taxon>Tuberaceae</taxon>
        <taxon>Choiromyces</taxon>
    </lineage>
</organism>
<sequence length="52" mass="6028">MYLFCRLGENQSVYYSGYKKAHGFQFQSIMTPDGIMSSLHGPYTRPSSDWMI</sequence>
<protein>
    <recommendedName>
        <fullName evidence="3">DDE Tnp4 domain-containing protein</fullName>
    </recommendedName>
</protein>
<dbReference type="Proteomes" id="UP000276215">
    <property type="component" value="Unassembled WGS sequence"/>
</dbReference>
<dbReference type="OrthoDB" id="5289248at2759"/>
<gene>
    <name evidence="1" type="ORF">L873DRAFT_1936944</name>
</gene>
<dbReference type="EMBL" id="ML120436">
    <property type="protein sequence ID" value="RPA94536.1"/>
    <property type="molecule type" value="Genomic_DNA"/>
</dbReference>
<name>A0A3N4J8J3_9PEZI</name>